<protein>
    <submittedName>
        <fullName evidence="4">ABC transporter</fullName>
    </submittedName>
</protein>
<dbReference type="PROSITE" id="PS51257">
    <property type="entry name" value="PROKAR_LIPOPROTEIN"/>
    <property type="match status" value="1"/>
</dbReference>
<dbReference type="PANTHER" id="PTHR30035">
    <property type="entry name" value="LIPOPROTEIN VACJ-RELATED"/>
    <property type="match status" value="1"/>
</dbReference>
<dbReference type="Pfam" id="PF04333">
    <property type="entry name" value="MlaA"/>
    <property type="match status" value="1"/>
</dbReference>
<accession>A0A2S0VT64</accession>
<evidence type="ECO:0000256" key="1">
    <source>
        <dbReference type="ARBA" id="ARBA00010634"/>
    </source>
</evidence>
<reference evidence="4 5" key="1">
    <citation type="submission" date="2018-01" db="EMBL/GenBank/DDBJ databases">
        <title>Genome sequence of a Cantenovulum-like bacteria.</title>
        <authorList>
            <person name="Tan W.R."/>
            <person name="Lau N.-S."/>
            <person name="Go F."/>
            <person name="Amirul A.-A.A."/>
        </authorList>
    </citation>
    <scope>NUCLEOTIDE SEQUENCE [LARGE SCALE GENOMIC DNA]</scope>
    <source>
        <strain evidence="4 5">CCB-QB4</strain>
    </source>
</reference>
<dbReference type="Proteomes" id="UP000244441">
    <property type="component" value="Chromosome"/>
</dbReference>
<dbReference type="GO" id="GO:0016020">
    <property type="term" value="C:membrane"/>
    <property type="evidence" value="ECO:0007669"/>
    <property type="project" value="InterPro"/>
</dbReference>
<dbReference type="KEGG" id="cate:C2869_13575"/>
<organism evidence="4 5">
    <name type="scientific">Saccharobesus litoralis</name>
    <dbReference type="NCBI Taxonomy" id="2172099"/>
    <lineage>
        <taxon>Bacteria</taxon>
        <taxon>Pseudomonadati</taxon>
        <taxon>Pseudomonadota</taxon>
        <taxon>Gammaproteobacteria</taxon>
        <taxon>Alteromonadales</taxon>
        <taxon>Alteromonadaceae</taxon>
        <taxon>Saccharobesus</taxon>
    </lineage>
</organism>
<evidence type="ECO:0000313" key="4">
    <source>
        <dbReference type="EMBL" id="AWB67405.1"/>
    </source>
</evidence>
<sequence length="271" mass="30017">MQLKTSLVAFIAILASGCSSLPEQESNKQTSQVSNSQVESGDTVDKRDPLESINREVWDFNYQVLDKHVLRPVAVGYRDYMPLPARKGLVNATDNLDETAAILNNSLQGKFSDALTSLGRFTINSTLGVFGLFDIASKLGLEQKHESFEETLGVYGVDTGPYLMMPAYGPTDVRTTAGGVVDGMYLPLSDLNIWASVGRVSVKALEARIQLMDQEALLEDSFDSYTFVKEAYFQRLEYKVKDGKVAKPQESKQDLEDFEAFEEELEGLEGL</sequence>
<proteinExistence type="inferred from homology"/>
<dbReference type="InterPro" id="IPR007428">
    <property type="entry name" value="MlaA"/>
</dbReference>
<dbReference type="AlphaFoldDB" id="A0A2S0VT64"/>
<gene>
    <name evidence="4" type="ORF">C2869_13575</name>
</gene>
<evidence type="ECO:0000313" key="5">
    <source>
        <dbReference type="Proteomes" id="UP000244441"/>
    </source>
</evidence>
<dbReference type="PANTHER" id="PTHR30035:SF3">
    <property type="entry name" value="INTERMEMBRANE PHOSPHOLIPID TRANSPORT SYSTEM LIPOPROTEIN MLAA"/>
    <property type="match status" value="1"/>
</dbReference>
<keyword evidence="2" id="KW-0732">Signal</keyword>
<evidence type="ECO:0000256" key="3">
    <source>
        <dbReference type="SAM" id="MobiDB-lite"/>
    </source>
</evidence>
<feature type="compositionally biased region" description="Polar residues" evidence="3">
    <location>
        <begin position="22"/>
        <end position="40"/>
    </location>
</feature>
<dbReference type="EMBL" id="CP026604">
    <property type="protein sequence ID" value="AWB67405.1"/>
    <property type="molecule type" value="Genomic_DNA"/>
</dbReference>
<dbReference type="PRINTS" id="PR01805">
    <property type="entry name" value="VACJLIPOPROT"/>
</dbReference>
<evidence type="ECO:0000256" key="2">
    <source>
        <dbReference type="ARBA" id="ARBA00022729"/>
    </source>
</evidence>
<dbReference type="GO" id="GO:0120010">
    <property type="term" value="P:intermembrane phospholipid transfer"/>
    <property type="evidence" value="ECO:0007669"/>
    <property type="project" value="TreeGrafter"/>
</dbReference>
<feature type="region of interest" description="Disordered" evidence="3">
    <location>
        <begin position="22"/>
        <end position="46"/>
    </location>
</feature>
<keyword evidence="5" id="KW-1185">Reference proteome</keyword>
<comment type="similarity">
    <text evidence="1">Belongs to the MlaA family.</text>
</comment>
<dbReference type="OrthoDB" id="9785326at2"/>
<name>A0A2S0VT64_9ALTE</name>
<dbReference type="RefSeq" id="WP_108603452.1">
    <property type="nucleotide sequence ID" value="NZ_CP026604.1"/>
</dbReference>